<dbReference type="Pfam" id="PF00149">
    <property type="entry name" value="Metallophos"/>
    <property type="match status" value="1"/>
</dbReference>
<dbReference type="EMBL" id="MN184887">
    <property type="protein sequence ID" value="QEQ94955.1"/>
    <property type="molecule type" value="Genomic_DNA"/>
</dbReference>
<reference evidence="2 3" key="1">
    <citation type="submission" date="2019-07" db="EMBL/GenBank/DDBJ databases">
        <title>Complete genome sequence of bacteriophages infecting Erwinia pyrifoliae.</title>
        <authorList>
            <person name="Kim S.G."/>
            <person name="Park S.C."/>
        </authorList>
    </citation>
    <scope>NUCLEOTIDE SEQUENCE [LARGE SCALE GENOMIC DNA]</scope>
</reference>
<dbReference type="SUPFAM" id="SSF56300">
    <property type="entry name" value="Metallo-dependent phosphatases"/>
    <property type="match status" value="1"/>
</dbReference>
<evidence type="ECO:0000313" key="2">
    <source>
        <dbReference type="EMBL" id="QEQ94955.1"/>
    </source>
</evidence>
<dbReference type="InterPro" id="IPR004843">
    <property type="entry name" value="Calcineurin-like_PHP"/>
</dbReference>
<evidence type="ECO:0000259" key="1">
    <source>
        <dbReference type="Pfam" id="PF00149"/>
    </source>
</evidence>
<dbReference type="Proteomes" id="UP000326545">
    <property type="component" value="Segment"/>
</dbReference>
<evidence type="ECO:0000313" key="3">
    <source>
        <dbReference type="Proteomes" id="UP000326545"/>
    </source>
</evidence>
<dbReference type="GO" id="GO:0016787">
    <property type="term" value="F:hydrolase activity"/>
    <property type="evidence" value="ECO:0007669"/>
    <property type="project" value="InterPro"/>
</dbReference>
<gene>
    <name evidence="2" type="ORF">pEpSNUABM01_129</name>
</gene>
<sequence length="190" mass="21748">MIHITSDTHDSHKNILGFESCDKYRYDLYGDKSDPESVLRMNAGIVKIWNSTVKPTDTVYHLGDVSLAYGKKAEPALRRFLDQVNGHIILLRGNHDHKMTKKVFLEYGHEVRDYVETEIEGNKVVMSHYPFAVWNKCHHGSVMLHGHSHGSYTAQGRILDVGWDVHGRVLTLKEAYDIAMSKPIEKTDHH</sequence>
<name>A0A5J6DBQ7_9CAUD</name>
<proteinExistence type="predicted"/>
<dbReference type="InterPro" id="IPR029052">
    <property type="entry name" value="Metallo-depent_PP-like"/>
</dbReference>
<accession>A0A5J6DBQ7</accession>
<keyword evidence="3" id="KW-1185">Reference proteome</keyword>
<dbReference type="Gene3D" id="3.60.21.10">
    <property type="match status" value="1"/>
</dbReference>
<organism evidence="2 3">
    <name type="scientific">Erwinia phage pEp_SNUABM_01</name>
    <dbReference type="NCBI Taxonomy" id="2601643"/>
    <lineage>
        <taxon>Viruses</taxon>
        <taxon>Duplodnaviria</taxon>
        <taxon>Heunggongvirae</taxon>
        <taxon>Uroviricota</taxon>
        <taxon>Caudoviricetes</taxon>
        <taxon>Vequintavirinae</taxon>
        <taxon>Henunavirus</taxon>
        <taxon>Henunavirus SNUABM01</taxon>
    </lineage>
</organism>
<feature type="domain" description="Calcineurin-like phosphoesterase" evidence="1">
    <location>
        <begin position="2"/>
        <end position="148"/>
    </location>
</feature>
<protein>
    <submittedName>
        <fullName evidence="2">Putative phosphoesterase</fullName>
    </submittedName>
</protein>